<dbReference type="InterPro" id="IPR038538">
    <property type="entry name" value="MTERF_sf"/>
</dbReference>
<dbReference type="PANTHER" id="PTHR15437:SF6">
    <property type="entry name" value="TRANSCRIPTION TERMINATION FACTOR, MITOCHONDRIAL"/>
    <property type="match status" value="1"/>
</dbReference>
<dbReference type="Gene3D" id="1.25.70.10">
    <property type="entry name" value="Transcription termination factor 3, mitochondrial"/>
    <property type="match status" value="2"/>
</dbReference>
<keyword evidence="4" id="KW-1185">Reference proteome</keyword>
<protein>
    <submittedName>
        <fullName evidence="3">Uncharacterized protein</fullName>
    </submittedName>
</protein>
<keyword evidence="2" id="KW-0809">Transit peptide</keyword>
<accession>A0A6S7J7D3</accession>
<comment type="similarity">
    <text evidence="1">Belongs to the mTERF family.</text>
</comment>
<dbReference type="Proteomes" id="UP001152795">
    <property type="component" value="Unassembled WGS sequence"/>
</dbReference>
<dbReference type="GO" id="GO:0005759">
    <property type="term" value="C:mitochondrial matrix"/>
    <property type="evidence" value="ECO:0007669"/>
    <property type="project" value="TreeGrafter"/>
</dbReference>
<organism evidence="3 4">
    <name type="scientific">Paramuricea clavata</name>
    <name type="common">Red gorgonian</name>
    <name type="synonym">Violescent sea-whip</name>
    <dbReference type="NCBI Taxonomy" id="317549"/>
    <lineage>
        <taxon>Eukaryota</taxon>
        <taxon>Metazoa</taxon>
        <taxon>Cnidaria</taxon>
        <taxon>Anthozoa</taxon>
        <taxon>Octocorallia</taxon>
        <taxon>Malacalcyonacea</taxon>
        <taxon>Plexauridae</taxon>
        <taxon>Paramuricea</taxon>
    </lineage>
</organism>
<dbReference type="OrthoDB" id="637682at2759"/>
<dbReference type="GO" id="GO:0003676">
    <property type="term" value="F:nucleic acid binding"/>
    <property type="evidence" value="ECO:0007669"/>
    <property type="project" value="InterPro"/>
</dbReference>
<proteinExistence type="inferred from homology"/>
<sequence length="437" mass="49889">MAADNDSMVKSGPAERNVGEYAMKMMKQLEAEGRLKTRRRNTWLIRRHMEVVEKFCDTPRQVLGLSLPEFKERVKVLQSLEISLEDALVIALSYPSCLSLNSTAMFSMVSLLKMYRCYLPKHFMKNPYVFSLDSKQCESNLQHLKKIGLSSESIGNLIDANPIVLTVPLSNKAEKFAKQAENYQSSSNILRFALKSSLLKSGEQVSLNEDFNQVVSFLKELKIDISKLMQKCPEFLCTSYASLLETYQFLCGAPLYCEKSHVAKLLMSNPHAFLQMNKSLFQQSIQSLSQIIDSNMKLYWLLQKSPMLFVDSSSIPLERIELLKQYQFSDKEIVGLLEKVAFVFSSKSSCNLEKKLRLLLSTDDITTGQVCKSAFILRAPLDKLQKRLFFIKFKKPDVLKLHSLNDIFFSNNHKFINEICGSTLTEYLGIVDVLDHV</sequence>
<dbReference type="EMBL" id="CACRXK020007792">
    <property type="protein sequence ID" value="CAB4013181.1"/>
    <property type="molecule type" value="Genomic_DNA"/>
</dbReference>
<evidence type="ECO:0000313" key="4">
    <source>
        <dbReference type="Proteomes" id="UP001152795"/>
    </source>
</evidence>
<name>A0A6S7J7D3_PARCT</name>
<dbReference type="InterPro" id="IPR003690">
    <property type="entry name" value="MTERF"/>
</dbReference>
<reference evidence="3" key="1">
    <citation type="submission" date="2020-04" db="EMBL/GenBank/DDBJ databases">
        <authorList>
            <person name="Alioto T."/>
            <person name="Alioto T."/>
            <person name="Gomez Garrido J."/>
        </authorList>
    </citation>
    <scope>NUCLEOTIDE SEQUENCE</scope>
    <source>
        <strain evidence="3">A484AB</strain>
    </source>
</reference>
<dbReference type="GO" id="GO:0006393">
    <property type="term" value="P:termination of mitochondrial transcription"/>
    <property type="evidence" value="ECO:0007669"/>
    <property type="project" value="TreeGrafter"/>
</dbReference>
<dbReference type="AlphaFoldDB" id="A0A6S7J7D3"/>
<dbReference type="PANTHER" id="PTHR15437">
    <property type="entry name" value="TRANSCRIPTION TERMINATION FACTOR, MITOCHONDRIAL"/>
    <property type="match status" value="1"/>
</dbReference>
<evidence type="ECO:0000313" key="3">
    <source>
        <dbReference type="EMBL" id="CAB4013181.1"/>
    </source>
</evidence>
<gene>
    <name evidence="3" type="ORF">PACLA_8A087600</name>
</gene>
<comment type="caution">
    <text evidence="3">The sequence shown here is derived from an EMBL/GenBank/DDBJ whole genome shotgun (WGS) entry which is preliminary data.</text>
</comment>
<evidence type="ECO:0000256" key="1">
    <source>
        <dbReference type="ARBA" id="ARBA00007692"/>
    </source>
</evidence>
<evidence type="ECO:0000256" key="2">
    <source>
        <dbReference type="ARBA" id="ARBA00022946"/>
    </source>
</evidence>